<evidence type="ECO:0000256" key="3">
    <source>
        <dbReference type="ARBA" id="ARBA00021007"/>
    </source>
</evidence>
<dbReference type="Gene3D" id="1.20.58.1610">
    <property type="entry name" value="NADH:ubiquinone/plastoquinone oxidoreductase, chain 3"/>
    <property type="match status" value="1"/>
</dbReference>
<dbReference type="GO" id="GO:0030964">
    <property type="term" value="C:NADH dehydrogenase complex"/>
    <property type="evidence" value="ECO:0007669"/>
    <property type="project" value="TreeGrafter"/>
</dbReference>
<gene>
    <name evidence="10" type="primary">ND3</name>
</gene>
<evidence type="ECO:0000256" key="7">
    <source>
        <dbReference type="ARBA" id="ARBA00023136"/>
    </source>
</evidence>
<keyword evidence="9" id="KW-0679">Respiratory chain</keyword>
<dbReference type="InterPro" id="IPR038430">
    <property type="entry name" value="NDAH_ubi_oxred_su3_sf"/>
</dbReference>
<keyword evidence="5 9" id="KW-0812">Transmembrane</keyword>
<keyword evidence="9" id="KW-1278">Translocase</keyword>
<evidence type="ECO:0000256" key="8">
    <source>
        <dbReference type="ARBA" id="ARBA00049551"/>
    </source>
</evidence>
<evidence type="ECO:0000313" key="10">
    <source>
        <dbReference type="EMBL" id="CTP93713.1"/>
    </source>
</evidence>
<dbReference type="GO" id="GO:0008137">
    <property type="term" value="F:NADH dehydrogenase (ubiquinone) activity"/>
    <property type="evidence" value="ECO:0007669"/>
    <property type="project" value="UniProtKB-UniRule"/>
</dbReference>
<keyword evidence="9" id="KW-0520">NAD</keyword>
<protein>
    <recommendedName>
        <fullName evidence="3 9">NADH-ubiquinone oxidoreductase chain 3</fullName>
        <ecNumber evidence="9">7.1.1.2</ecNumber>
    </recommendedName>
</protein>
<dbReference type="PANTHER" id="PTHR11058:SF9">
    <property type="entry name" value="NADH-UBIQUINONE OXIDOREDUCTASE CHAIN 3"/>
    <property type="match status" value="1"/>
</dbReference>
<dbReference type="GO" id="GO:0031966">
    <property type="term" value="C:mitochondrial membrane"/>
    <property type="evidence" value="ECO:0007669"/>
    <property type="project" value="UniProtKB-SubCell"/>
</dbReference>
<organism evidence="10">
    <name type="scientific">Pseudoniphargus gorbeanus</name>
    <dbReference type="NCBI Taxonomy" id="1688789"/>
    <lineage>
        <taxon>Eukaryota</taxon>
        <taxon>Metazoa</taxon>
        <taxon>Ecdysozoa</taxon>
        <taxon>Arthropoda</taxon>
        <taxon>Crustacea</taxon>
        <taxon>Multicrustacea</taxon>
        <taxon>Malacostraca</taxon>
        <taxon>Eumalacostraca</taxon>
        <taxon>Peracarida</taxon>
        <taxon>Amphipoda</taxon>
        <taxon>Senticaudata</taxon>
        <taxon>Gammarida</taxon>
        <taxon>Crangonyctidira</taxon>
        <taxon>Allocrangonyctoidea</taxon>
        <taxon>Allocrangonyctidae</taxon>
        <taxon>Pseudoniphargus</taxon>
    </lineage>
</organism>
<keyword evidence="9 10" id="KW-0496">Mitochondrion</keyword>
<evidence type="ECO:0000256" key="4">
    <source>
        <dbReference type="ARBA" id="ARBA00022448"/>
    </source>
</evidence>
<dbReference type="Pfam" id="PF00507">
    <property type="entry name" value="Oxidored_q4"/>
    <property type="match status" value="1"/>
</dbReference>
<comment type="catalytic activity">
    <reaction evidence="8 9">
        <text>a ubiquinone + NADH + 5 H(+)(in) = a ubiquinol + NAD(+) + 4 H(+)(out)</text>
        <dbReference type="Rhea" id="RHEA:29091"/>
        <dbReference type="Rhea" id="RHEA-COMP:9565"/>
        <dbReference type="Rhea" id="RHEA-COMP:9566"/>
        <dbReference type="ChEBI" id="CHEBI:15378"/>
        <dbReference type="ChEBI" id="CHEBI:16389"/>
        <dbReference type="ChEBI" id="CHEBI:17976"/>
        <dbReference type="ChEBI" id="CHEBI:57540"/>
        <dbReference type="ChEBI" id="CHEBI:57945"/>
        <dbReference type="EC" id="7.1.1.2"/>
    </reaction>
</comment>
<evidence type="ECO:0000256" key="1">
    <source>
        <dbReference type="ARBA" id="ARBA00004370"/>
    </source>
</evidence>
<comment type="function">
    <text evidence="9">Core subunit of the mitochondrial membrane respiratory chain NADH dehydrogenase (Complex I) which catalyzes electron transfer from NADH through the respiratory chain, using ubiquinone as an electron acceptor. Essential for the catalytic activity of complex I.</text>
</comment>
<proteinExistence type="inferred from homology"/>
<keyword evidence="4 9" id="KW-0813">Transport</keyword>
<comment type="similarity">
    <text evidence="2 9">Belongs to the complex I subunit 3 family.</text>
</comment>
<feature type="transmembrane region" description="Helical" evidence="9">
    <location>
        <begin position="57"/>
        <end position="80"/>
    </location>
</feature>
<reference evidence="10" key="1">
    <citation type="submission" date="2015-07" db="EMBL/GenBank/DDBJ databases">
        <title>Mitochondrial genome rearrangements at low taxonomic levels: three distinct mitogenome gene orders in the genus Pseudoniphargus (Crustacea: Amphipoda).</title>
        <authorList>
            <person name="Stokkan M."/>
            <person name="Jurado-Rivera J.A."/>
            <person name="Juan C."/>
            <person name="Jaume D."/>
            <person name="Pons J."/>
        </authorList>
    </citation>
    <scope>NUCLEOTIDE SEQUENCE</scope>
    <source>
        <tissue evidence="10">Adult</tissue>
    </source>
</reference>
<dbReference type="PANTHER" id="PTHR11058">
    <property type="entry name" value="NADH-UBIQUINONE OXIDOREDUCTASE CHAIN 3"/>
    <property type="match status" value="1"/>
</dbReference>
<dbReference type="InterPro" id="IPR000440">
    <property type="entry name" value="NADH_UbQ/plastoQ_OxRdtase_su3"/>
</dbReference>
<accession>A0A0M6X557</accession>
<evidence type="ECO:0000256" key="9">
    <source>
        <dbReference type="RuleBase" id="RU003640"/>
    </source>
</evidence>
<keyword evidence="6 9" id="KW-1133">Transmembrane helix</keyword>
<dbReference type="EC" id="7.1.1.2" evidence="9"/>
<evidence type="ECO:0000256" key="5">
    <source>
        <dbReference type="ARBA" id="ARBA00022692"/>
    </source>
</evidence>
<keyword evidence="9" id="KW-0249">Electron transport</keyword>
<evidence type="ECO:0000256" key="2">
    <source>
        <dbReference type="ARBA" id="ARBA00008472"/>
    </source>
</evidence>
<dbReference type="AlphaFoldDB" id="A0A0M6X557"/>
<feature type="transmembrane region" description="Helical" evidence="9">
    <location>
        <begin position="86"/>
        <end position="104"/>
    </location>
</feature>
<evidence type="ECO:0000256" key="6">
    <source>
        <dbReference type="ARBA" id="ARBA00022989"/>
    </source>
</evidence>
<dbReference type="EMBL" id="LN871176">
    <property type="protein sequence ID" value="CTP93713.1"/>
    <property type="molecule type" value="Genomic_DNA"/>
</dbReference>
<comment type="subcellular location">
    <subcellularLocation>
        <location evidence="1">Membrane</location>
    </subcellularLocation>
    <subcellularLocation>
        <location evidence="9">Mitochondrion membrane</location>
        <topology evidence="9">Multi-pass membrane protein</topology>
    </subcellularLocation>
</comment>
<keyword evidence="9" id="KW-0830">Ubiquinone</keyword>
<geneLocation type="mitochondrion" evidence="10"/>
<keyword evidence="7 9" id="KW-0472">Membrane</keyword>
<sequence>MFMVIYTAFLSMIIPTVILLMTFMVGKKTMKYMEKLIPFECGFDPVKTARVPFSLRFFLVTILFLIFDVEIVILLPFGLFSLNLDLFSYFSAMMIMLILIIGLFHEWNQGALNWSS</sequence>
<name>A0A0M6X557_9CRUS</name>
<feature type="transmembrane region" description="Helical" evidence="9">
    <location>
        <begin position="6"/>
        <end position="26"/>
    </location>
</feature>